<accession>A0AB39L4T5</accession>
<dbReference type="KEGG" id="spue:AB5L97_02285"/>
<dbReference type="InterPro" id="IPR011013">
    <property type="entry name" value="Gal_mutarotase_sf_dom"/>
</dbReference>
<evidence type="ECO:0000313" key="1">
    <source>
        <dbReference type="EMBL" id="XDP45868.1"/>
    </source>
</evidence>
<dbReference type="RefSeq" id="WP_369046288.1">
    <property type="nucleotide sequence ID" value="NZ_CP163302.1"/>
</dbReference>
<dbReference type="GO" id="GO:0030246">
    <property type="term" value="F:carbohydrate binding"/>
    <property type="evidence" value="ECO:0007669"/>
    <property type="project" value="InterPro"/>
</dbReference>
<dbReference type="Gene3D" id="2.70.98.10">
    <property type="match status" value="1"/>
</dbReference>
<dbReference type="InterPro" id="IPR037480">
    <property type="entry name" value="YihR-like"/>
</dbReference>
<dbReference type="AlphaFoldDB" id="A0AB39L4T5"/>
<dbReference type="GO" id="GO:0005975">
    <property type="term" value="P:carbohydrate metabolic process"/>
    <property type="evidence" value="ECO:0007669"/>
    <property type="project" value="InterPro"/>
</dbReference>
<dbReference type="InterPro" id="IPR008183">
    <property type="entry name" value="Aldose_1/G6P_1-epimerase"/>
</dbReference>
<gene>
    <name evidence="1" type="ORF">AB5L97_02285</name>
</gene>
<protein>
    <submittedName>
        <fullName evidence="1">Aldose 1-epimerase family protein</fullName>
    </submittedName>
</protein>
<organism evidence="1">
    <name type="scientific">Sinomonas puerhi</name>
    <dbReference type="NCBI Taxonomy" id="3238584"/>
    <lineage>
        <taxon>Bacteria</taxon>
        <taxon>Bacillati</taxon>
        <taxon>Actinomycetota</taxon>
        <taxon>Actinomycetes</taxon>
        <taxon>Micrococcales</taxon>
        <taxon>Micrococcaceae</taxon>
        <taxon>Sinomonas</taxon>
    </lineage>
</organism>
<dbReference type="GO" id="GO:0016853">
    <property type="term" value="F:isomerase activity"/>
    <property type="evidence" value="ECO:0007669"/>
    <property type="project" value="InterPro"/>
</dbReference>
<dbReference type="SUPFAM" id="SSF74650">
    <property type="entry name" value="Galactose mutarotase-like"/>
    <property type="match status" value="1"/>
</dbReference>
<dbReference type="InterPro" id="IPR014718">
    <property type="entry name" value="GH-type_carb-bd"/>
</dbReference>
<reference evidence="1" key="1">
    <citation type="submission" date="2024-07" db="EMBL/GenBank/DDBJ databases">
        <authorList>
            <person name="fu j."/>
        </authorList>
    </citation>
    <scope>NUCLEOTIDE SEQUENCE</scope>
    <source>
        <strain evidence="1">P10A9</strain>
    </source>
</reference>
<dbReference type="EMBL" id="CP163302">
    <property type="protein sequence ID" value="XDP45868.1"/>
    <property type="molecule type" value="Genomic_DNA"/>
</dbReference>
<proteinExistence type="predicted"/>
<dbReference type="CDD" id="cd09022">
    <property type="entry name" value="Aldose_epim_Ec_YihR"/>
    <property type="match status" value="1"/>
</dbReference>
<name>A0AB39L4T5_9MICC</name>
<dbReference type="Pfam" id="PF01263">
    <property type="entry name" value="Aldose_epim"/>
    <property type="match status" value="1"/>
</dbReference>
<sequence length="305" mass="32186">MSPTIRAGDYAAVVTPRAGALASLTYAGRDLVVPSDPSLPIPDYRGIVAAPWPNRLADGRYTAGGRELAVPVTEPERGTALHGLAFGRDWEVVAHDGASATLALDLAPSEGYPFRVRLETRYALDAGASAERGGLTWSVRAVNLGEGTAPYGVCPHPYLVGGPHALDAWVLEVPAERFLEVSPDRLLPVGLWDVAGHAFDFTTARVIGATAIDHAFTGIRFDAAGTAQVRVWDPSGTGVGMAWDDECPWVQIHTADKAPPGPNRLGLAVEPMTCPPNAFASGTDLVWLAPGQEHAVSWRVFALGG</sequence>